<evidence type="ECO:0000256" key="1">
    <source>
        <dbReference type="ARBA" id="ARBA00004496"/>
    </source>
</evidence>
<evidence type="ECO:0000313" key="15">
    <source>
        <dbReference type="Proteomes" id="UP000178724"/>
    </source>
</evidence>
<comment type="subcellular location">
    <subcellularLocation>
        <location evidence="1 12">Cytoplasm</location>
    </subcellularLocation>
</comment>
<dbReference type="GO" id="GO:0051301">
    <property type="term" value="P:cell division"/>
    <property type="evidence" value="ECO:0007669"/>
    <property type="project" value="UniProtKB-KW"/>
</dbReference>
<comment type="catalytic activity">
    <reaction evidence="11 12">
        <text>phosphoenolpyruvate + UDP-N-acetyl-alpha-D-glucosamine = UDP-N-acetyl-3-O-(1-carboxyvinyl)-alpha-D-glucosamine + phosphate</text>
        <dbReference type="Rhea" id="RHEA:18681"/>
        <dbReference type="ChEBI" id="CHEBI:43474"/>
        <dbReference type="ChEBI" id="CHEBI:57705"/>
        <dbReference type="ChEBI" id="CHEBI:58702"/>
        <dbReference type="ChEBI" id="CHEBI:68483"/>
        <dbReference type="EC" id="2.5.1.7"/>
    </reaction>
</comment>
<dbReference type="EC" id="2.5.1.7" evidence="12"/>
<evidence type="ECO:0000256" key="6">
    <source>
        <dbReference type="ARBA" id="ARBA00022960"/>
    </source>
</evidence>
<dbReference type="InterPro" id="IPR005750">
    <property type="entry name" value="UDP_GlcNAc_COvinyl_MurA"/>
</dbReference>
<keyword evidence="9 12" id="KW-0961">Cell wall biogenesis/degradation</keyword>
<dbReference type="InterPro" id="IPR036968">
    <property type="entry name" value="Enolpyruvate_Tfrase_sf"/>
</dbReference>
<dbReference type="Proteomes" id="UP000178724">
    <property type="component" value="Unassembled WGS sequence"/>
</dbReference>
<reference evidence="14 15" key="1">
    <citation type="journal article" date="2016" name="Nat. Commun.">
        <title>Thousands of microbial genomes shed light on interconnected biogeochemical processes in an aquifer system.</title>
        <authorList>
            <person name="Anantharaman K."/>
            <person name="Brown C.T."/>
            <person name="Hug L.A."/>
            <person name="Sharon I."/>
            <person name="Castelle C.J."/>
            <person name="Probst A.J."/>
            <person name="Thomas B.C."/>
            <person name="Singh A."/>
            <person name="Wilkins M.J."/>
            <person name="Karaoz U."/>
            <person name="Brodie E.L."/>
            <person name="Williams K.H."/>
            <person name="Hubbard S.S."/>
            <person name="Banfield J.F."/>
        </authorList>
    </citation>
    <scope>NUCLEOTIDE SEQUENCE [LARGE SCALE GENOMIC DNA]</scope>
</reference>
<evidence type="ECO:0000256" key="4">
    <source>
        <dbReference type="ARBA" id="ARBA00022618"/>
    </source>
</evidence>
<gene>
    <name evidence="12" type="primary">murA</name>
    <name evidence="14" type="ORF">A2625_07170</name>
</gene>
<feature type="binding site" evidence="12">
    <location>
        <position position="328"/>
    </location>
    <ligand>
        <name>UDP-N-acetyl-alpha-D-glucosamine</name>
        <dbReference type="ChEBI" id="CHEBI:57705"/>
    </ligand>
</feature>
<evidence type="ECO:0000259" key="13">
    <source>
        <dbReference type="Pfam" id="PF00275"/>
    </source>
</evidence>
<organism evidence="14 15">
    <name type="scientific">candidate division WOR-1 bacterium RIFCSPHIGHO2_01_FULL_53_15</name>
    <dbReference type="NCBI Taxonomy" id="1802564"/>
    <lineage>
        <taxon>Bacteria</taxon>
        <taxon>Bacillati</taxon>
        <taxon>Saganbacteria</taxon>
    </lineage>
</organism>
<evidence type="ECO:0000256" key="3">
    <source>
        <dbReference type="ARBA" id="ARBA00022490"/>
    </source>
</evidence>
<proteinExistence type="inferred from homology"/>
<comment type="function">
    <text evidence="12">Cell wall formation. Adds enolpyruvyl to UDP-N-acetylglucosamine.</text>
</comment>
<keyword evidence="6 12" id="KW-0133">Cell shape</keyword>
<evidence type="ECO:0000256" key="8">
    <source>
        <dbReference type="ARBA" id="ARBA00023306"/>
    </source>
</evidence>
<protein>
    <recommendedName>
        <fullName evidence="12">UDP-N-acetylglucosamine 1-carboxyvinyltransferase</fullName>
        <ecNumber evidence="12">2.5.1.7</ecNumber>
    </recommendedName>
    <alternativeName>
        <fullName evidence="12">Enoylpyruvate transferase</fullName>
    </alternativeName>
    <alternativeName>
        <fullName evidence="12">UDP-N-acetylglucosamine enolpyruvyl transferase</fullName>
        <shortName evidence="12">EPT</shortName>
    </alternativeName>
</protein>
<feature type="modified residue" description="2-(S-cysteinyl)pyruvic acid O-phosphothioketal" evidence="12">
    <location>
        <position position="118"/>
    </location>
</feature>
<accession>A0A1F4Q4E4</accession>
<dbReference type="GO" id="GO:0071555">
    <property type="term" value="P:cell wall organization"/>
    <property type="evidence" value="ECO:0007669"/>
    <property type="project" value="UniProtKB-KW"/>
</dbReference>
<dbReference type="GO" id="GO:0019277">
    <property type="term" value="P:UDP-N-acetylgalactosamine biosynthetic process"/>
    <property type="evidence" value="ECO:0007669"/>
    <property type="project" value="InterPro"/>
</dbReference>
<dbReference type="GO" id="GO:0005737">
    <property type="term" value="C:cytoplasm"/>
    <property type="evidence" value="ECO:0007669"/>
    <property type="project" value="UniProtKB-SubCell"/>
</dbReference>
<dbReference type="EMBL" id="METM01000004">
    <property type="protein sequence ID" value="OGB90804.1"/>
    <property type="molecule type" value="Genomic_DNA"/>
</dbReference>
<dbReference type="HAMAP" id="MF_00111">
    <property type="entry name" value="MurA"/>
    <property type="match status" value="1"/>
</dbReference>
<evidence type="ECO:0000313" key="14">
    <source>
        <dbReference type="EMBL" id="OGB90804.1"/>
    </source>
</evidence>
<evidence type="ECO:0000256" key="5">
    <source>
        <dbReference type="ARBA" id="ARBA00022679"/>
    </source>
</evidence>
<sequence>MLKLLVKGAKPLRGEVMVSGAKNAALPILAATIMVPGRSVIRNIPNLLDVVTIIRVLRALGIKAEYSQSAPNTVNIWNYQVKHVAPYELVTKMRASFFVIGPILAVKGLAKIPLPGGCAIGSRPVDIHIKGLEALGARVELEHGFVIARASKLRGAKVYFDFPSVGATESVMMAAALAEGETSIGNAAREPEVVDLANFLIKAGAKIEGAGTEEIRVVGVEKLSPVEYSIIPDRIEAGTLMMAAAITKGDLKIRGVIAEHIEATIRKLQETGIQVGIDGETVNIKNDDGFKASDVKTLPYPGFPTDMQPQFTSLLSLANGTSVVSESVFENRFMHLPELRRMGADIKLEGQSAIVNGVAKLSGAPVRVTDLRAGAALLLAGLAAEGETLIEDRDHHLNRGYERLVEKFNALGADIKKA</sequence>
<feature type="domain" description="Enolpyruvate transferase" evidence="13">
    <location>
        <begin position="7"/>
        <end position="407"/>
    </location>
</feature>
<dbReference type="SUPFAM" id="SSF55205">
    <property type="entry name" value="EPT/RTPC-like"/>
    <property type="match status" value="1"/>
</dbReference>
<feature type="binding site" evidence="12">
    <location>
        <begin position="22"/>
        <end position="23"/>
    </location>
    <ligand>
        <name>phosphoenolpyruvate</name>
        <dbReference type="ChEBI" id="CHEBI:58702"/>
    </ligand>
</feature>
<dbReference type="Gene3D" id="3.65.10.10">
    <property type="entry name" value="Enolpyruvate transferase domain"/>
    <property type="match status" value="2"/>
</dbReference>
<dbReference type="GO" id="GO:0008760">
    <property type="term" value="F:UDP-N-acetylglucosamine 1-carboxyvinyltransferase activity"/>
    <property type="evidence" value="ECO:0007669"/>
    <property type="project" value="UniProtKB-UniRule"/>
</dbReference>
<dbReference type="Pfam" id="PF00275">
    <property type="entry name" value="EPSP_synthase"/>
    <property type="match status" value="1"/>
</dbReference>
<evidence type="ECO:0000256" key="9">
    <source>
        <dbReference type="ARBA" id="ARBA00023316"/>
    </source>
</evidence>
<keyword evidence="3 12" id="KW-0963">Cytoplasm</keyword>
<feature type="binding site" evidence="12">
    <location>
        <position position="94"/>
    </location>
    <ligand>
        <name>UDP-N-acetyl-alpha-D-glucosamine</name>
        <dbReference type="ChEBI" id="CHEBI:57705"/>
    </ligand>
</feature>
<keyword evidence="4 12" id="KW-0132">Cell division</keyword>
<comment type="pathway">
    <text evidence="2 12">Cell wall biogenesis; peptidoglycan biosynthesis.</text>
</comment>
<name>A0A1F4Q4E4_UNCSA</name>
<dbReference type="InterPro" id="IPR050068">
    <property type="entry name" value="MurA_subfamily"/>
</dbReference>
<evidence type="ECO:0000256" key="7">
    <source>
        <dbReference type="ARBA" id="ARBA00022984"/>
    </source>
</evidence>
<feature type="binding site" evidence="12">
    <location>
        <position position="306"/>
    </location>
    <ligand>
        <name>UDP-N-acetyl-alpha-D-glucosamine</name>
        <dbReference type="ChEBI" id="CHEBI:57705"/>
    </ligand>
</feature>
<dbReference type="UniPathway" id="UPA00219"/>
<dbReference type="FunFam" id="3.65.10.10:FF:000001">
    <property type="entry name" value="UDP-N-acetylglucosamine 1-carboxyvinyltransferase"/>
    <property type="match status" value="1"/>
</dbReference>
<evidence type="ECO:0000256" key="10">
    <source>
        <dbReference type="ARBA" id="ARBA00038367"/>
    </source>
</evidence>
<dbReference type="GO" id="GO:0008360">
    <property type="term" value="P:regulation of cell shape"/>
    <property type="evidence" value="ECO:0007669"/>
    <property type="project" value="UniProtKB-KW"/>
</dbReference>
<dbReference type="AlphaFoldDB" id="A0A1F4Q4E4"/>
<dbReference type="InterPro" id="IPR001986">
    <property type="entry name" value="Enolpyruvate_Tfrase_dom"/>
</dbReference>
<keyword evidence="7 12" id="KW-0573">Peptidoglycan synthesis</keyword>
<dbReference type="PANTHER" id="PTHR43783:SF1">
    <property type="entry name" value="UDP-N-ACETYLGLUCOSAMINE 1-CARBOXYVINYLTRANSFERASE"/>
    <property type="match status" value="1"/>
</dbReference>
<evidence type="ECO:0000256" key="11">
    <source>
        <dbReference type="ARBA" id="ARBA00047527"/>
    </source>
</evidence>
<evidence type="ECO:0000256" key="12">
    <source>
        <dbReference type="HAMAP-Rule" id="MF_00111"/>
    </source>
</evidence>
<dbReference type="CDD" id="cd01555">
    <property type="entry name" value="UdpNAET"/>
    <property type="match status" value="1"/>
</dbReference>
<dbReference type="NCBIfam" id="NF006873">
    <property type="entry name" value="PRK09369.1"/>
    <property type="match status" value="1"/>
</dbReference>
<dbReference type="PANTHER" id="PTHR43783">
    <property type="entry name" value="UDP-N-ACETYLGLUCOSAMINE 1-CARBOXYVINYLTRANSFERASE"/>
    <property type="match status" value="1"/>
</dbReference>
<feature type="active site" description="Proton donor" evidence="12">
    <location>
        <position position="118"/>
    </location>
</feature>
<keyword evidence="8 12" id="KW-0131">Cell cycle</keyword>
<dbReference type="NCBIfam" id="TIGR01072">
    <property type="entry name" value="murA"/>
    <property type="match status" value="1"/>
</dbReference>
<keyword evidence="5 12" id="KW-0808">Transferase</keyword>
<evidence type="ECO:0000256" key="2">
    <source>
        <dbReference type="ARBA" id="ARBA00004752"/>
    </source>
</evidence>
<comment type="caution">
    <text evidence="12">Lacks conserved residue(s) required for the propagation of feature annotation.</text>
</comment>
<comment type="caution">
    <text evidence="14">The sequence shown here is derived from an EMBL/GenBank/DDBJ whole genome shotgun (WGS) entry which is preliminary data.</text>
</comment>
<dbReference type="InterPro" id="IPR013792">
    <property type="entry name" value="RNA3'P_cycl/enolpyr_Trfase_a/b"/>
</dbReference>
<keyword evidence="12" id="KW-0670">Pyruvate</keyword>
<dbReference type="GO" id="GO:0009252">
    <property type="term" value="P:peptidoglycan biosynthetic process"/>
    <property type="evidence" value="ECO:0007669"/>
    <property type="project" value="UniProtKB-UniRule"/>
</dbReference>
<comment type="similarity">
    <text evidence="10 12">Belongs to the EPSP synthase family. MurA subfamily.</text>
</comment>